<dbReference type="Pfam" id="PF10902">
    <property type="entry name" value="WYL_2"/>
    <property type="match status" value="1"/>
</dbReference>
<evidence type="ECO:0000313" key="10">
    <source>
        <dbReference type="EMBL" id="MDC2237548.1"/>
    </source>
</evidence>
<evidence type="ECO:0000313" key="17">
    <source>
        <dbReference type="Proteomes" id="UP000436825"/>
    </source>
</evidence>
<dbReference type="EMBL" id="JAHYQA010000008">
    <property type="protein sequence ID" value="MCE9238373.1"/>
    <property type="molecule type" value="Genomic_DNA"/>
</dbReference>
<dbReference type="Proteomes" id="UP000284785">
    <property type="component" value="Unassembled WGS sequence"/>
</dbReference>
<evidence type="ECO:0000313" key="18">
    <source>
        <dbReference type="Proteomes" id="UP000436858"/>
    </source>
</evidence>
<accession>C6IH01</accession>
<evidence type="ECO:0000313" key="4">
    <source>
        <dbReference type="EMBL" id="KAB4452191.1"/>
    </source>
</evidence>
<evidence type="ECO:0000313" key="3">
    <source>
        <dbReference type="EMBL" id="KAB4313452.1"/>
    </source>
</evidence>
<dbReference type="AlphaFoldDB" id="A0A0P0F9M3"/>
<dbReference type="Proteomes" id="UP000436858">
    <property type="component" value="Unassembled WGS sequence"/>
</dbReference>
<dbReference type="EMBL" id="CP083681">
    <property type="protein sequence ID" value="UYU71007.1"/>
    <property type="molecule type" value="Genomic_DNA"/>
</dbReference>
<reference evidence="17 18" key="3">
    <citation type="journal article" date="2019" name="Nat. Med.">
        <title>A library of human gut bacterial isolates paired with longitudinal multiomics data enables mechanistic microbiome research.</title>
        <authorList>
            <person name="Poyet M."/>
            <person name="Groussin M."/>
            <person name="Gibbons S.M."/>
            <person name="Avila-Pacheco J."/>
            <person name="Jiang X."/>
            <person name="Kearney S.M."/>
            <person name="Perrotta A.R."/>
            <person name="Berdy B."/>
            <person name="Zhao S."/>
            <person name="Lieberman T.D."/>
            <person name="Swanson P.K."/>
            <person name="Smith M."/>
            <person name="Roesemann S."/>
            <person name="Alexander J.E."/>
            <person name="Rich S.A."/>
            <person name="Livny J."/>
            <person name="Vlamakis H."/>
            <person name="Clish C."/>
            <person name="Bullock K."/>
            <person name="Deik A."/>
            <person name="Scott J."/>
            <person name="Pierce K.A."/>
            <person name="Xavier R.J."/>
            <person name="Alm E.J."/>
        </authorList>
    </citation>
    <scope>NUCLEOTIDE SEQUENCE [LARGE SCALE GENOMIC DNA]</scope>
    <source>
        <strain evidence="6 21">BIOML-A156</strain>
        <strain evidence="5 17">BIOML-A160</strain>
        <strain evidence="7 18">BIOML-A162</strain>
        <strain evidence="4 20">BIOML-A165</strain>
        <strain evidence="3 19">BIOML-A188</strain>
    </source>
</reference>
<evidence type="ECO:0000313" key="5">
    <source>
        <dbReference type="EMBL" id="KAB4456957.1"/>
    </source>
</evidence>
<organism evidence="11 16">
    <name type="scientific">Bacteroides thetaiotaomicron</name>
    <dbReference type="NCBI Taxonomy" id="818"/>
    <lineage>
        <taxon>Bacteria</taxon>
        <taxon>Pseudomonadati</taxon>
        <taxon>Bacteroidota</taxon>
        <taxon>Bacteroidia</taxon>
        <taxon>Bacteroidales</taxon>
        <taxon>Bacteroidaceae</taxon>
        <taxon>Bacteroides</taxon>
    </lineage>
</organism>
<evidence type="ECO:0000313" key="14">
    <source>
        <dbReference type="EMBL" id="UYU93073.1"/>
    </source>
</evidence>
<reference evidence="11 16" key="2">
    <citation type="submission" date="2018-08" db="EMBL/GenBank/DDBJ databases">
        <title>A genome reference for cultivated species of the human gut microbiota.</title>
        <authorList>
            <person name="Zou Y."/>
            <person name="Xue W."/>
            <person name="Luo G."/>
        </authorList>
    </citation>
    <scope>NUCLEOTIDE SEQUENCE [LARGE SCALE GENOMIC DNA]</scope>
    <source>
        <strain evidence="11 16">AM30-26</strain>
    </source>
</reference>
<dbReference type="EMBL" id="CP083685">
    <property type="protein sequence ID" value="UYU93073.1"/>
    <property type="molecule type" value="Genomic_DNA"/>
</dbReference>
<dbReference type="Proteomes" id="UP000500882">
    <property type="component" value="Chromosome"/>
</dbReference>
<dbReference type="Proteomes" id="UP001217776">
    <property type="component" value="Unassembled WGS sequence"/>
</dbReference>
<name>A0A0P0F9M3_BACT4</name>
<dbReference type="EMBL" id="CP083680">
    <property type="protein sequence ID" value="UYU67014.1"/>
    <property type="molecule type" value="Genomic_DNA"/>
</dbReference>
<reference evidence="9" key="7">
    <citation type="submission" date="2021-07" db="EMBL/GenBank/DDBJ databases">
        <title>Comparative genomics of Bacteroides fragilis group isolates reveals species-dependent resistance mechanisms and validates clinical tools for resistance prediction.</title>
        <authorList>
            <person name="Wallace M.J."/>
            <person name="Jean S."/>
            <person name="Wallace M.A."/>
            <person name="Carey-Ann B.D."/>
            <person name="Dantas G."/>
        </authorList>
    </citation>
    <scope>NUCLEOTIDE SEQUENCE</scope>
    <source>
        <strain evidence="9">BJH_160</strain>
    </source>
</reference>
<evidence type="ECO:0000313" key="22">
    <source>
        <dbReference type="Proteomes" id="UP000500882"/>
    </source>
</evidence>
<dbReference type="DNASU" id="1072189"/>
<dbReference type="EMBL" id="WCSB01000009">
    <property type="protein sequence ID" value="KAB4452191.1"/>
    <property type="molecule type" value="Genomic_DNA"/>
</dbReference>
<reference evidence="1 22" key="4">
    <citation type="submission" date="2020-02" db="EMBL/GenBank/DDBJ databases">
        <title>Whole-genome sequencing and comparative analysis of the genomes of Bacteroides thetaiotaomicron and Escherichia coli isolated from a healthy resident in Vietnam.</title>
        <authorList>
            <person name="Mohsin M."/>
            <person name="Tanaka K."/>
            <person name="Kawahara R."/>
            <person name="Kondo S."/>
            <person name="Noguchi H."/>
            <person name="Motooka D."/>
            <person name="Nakamura S."/>
            <person name="Khong D.T."/>
            <person name="Nguyen T.N."/>
            <person name="Tran H.T."/>
            <person name="Yamamoto Y."/>
        </authorList>
    </citation>
    <scope>NUCLEOTIDE SEQUENCE [LARGE SCALE GENOMIC DNA]</scope>
    <source>
        <strain evidence="1 22">F9-2</strain>
    </source>
</reference>
<protein>
    <submittedName>
        <fullName evidence="8">DUF2693 domain-containing protein</fullName>
    </submittedName>
    <submittedName>
        <fullName evidence="2">Protein of uncharacterized function (DUF2693)</fullName>
    </submittedName>
    <submittedName>
        <fullName evidence="9">SH3 beta-barrel fold-containing protein</fullName>
    </submittedName>
</protein>
<evidence type="ECO:0000313" key="8">
    <source>
        <dbReference type="EMBL" id="MBS5409552.1"/>
    </source>
</evidence>
<dbReference type="EMBL" id="JAQNVG010000032">
    <property type="protein sequence ID" value="MDC2237548.1"/>
    <property type="molecule type" value="Genomic_DNA"/>
</dbReference>
<dbReference type="EMBL" id="CZBI01000002">
    <property type="protein sequence ID" value="CUP86779.1"/>
    <property type="molecule type" value="Genomic_DNA"/>
</dbReference>
<dbReference type="EMBL" id="WCRW01000005">
    <property type="protein sequence ID" value="KAB4456957.1"/>
    <property type="molecule type" value="Genomic_DNA"/>
</dbReference>
<dbReference type="Proteomes" id="UP000095541">
    <property type="component" value="Unassembled WGS sequence"/>
</dbReference>
<dbReference type="Proteomes" id="UP000782901">
    <property type="component" value="Unassembled WGS sequence"/>
</dbReference>
<dbReference type="Proteomes" id="UP001200544">
    <property type="component" value="Unassembled WGS sequence"/>
</dbReference>
<dbReference type="EMBL" id="JAGZEE010000002">
    <property type="protein sequence ID" value="MBS5409552.1"/>
    <property type="molecule type" value="Genomic_DNA"/>
</dbReference>
<dbReference type="OMA" id="IFWCMEE"/>
<reference evidence="2 15" key="1">
    <citation type="submission" date="2015-09" db="EMBL/GenBank/DDBJ databases">
        <authorList>
            <consortium name="Pathogen Informatics"/>
        </authorList>
    </citation>
    <scope>NUCLEOTIDE SEQUENCE [LARGE SCALE GENOMIC DNA]</scope>
    <source>
        <strain evidence="2 15">2789STDY5834945</strain>
    </source>
</reference>
<evidence type="ECO:0000313" key="21">
    <source>
        <dbReference type="Proteomes" id="UP000488521"/>
    </source>
</evidence>
<dbReference type="Proteomes" id="UP000488521">
    <property type="component" value="Unassembled WGS sequence"/>
</dbReference>
<dbReference type="PATRIC" id="fig|818.23.peg.2171"/>
<evidence type="ECO:0000313" key="19">
    <source>
        <dbReference type="Proteomes" id="UP000440614"/>
    </source>
</evidence>
<dbReference type="Proteomes" id="UP000436825">
    <property type="component" value="Unassembled WGS sequence"/>
</dbReference>
<dbReference type="Proteomes" id="UP001162960">
    <property type="component" value="Chromosome"/>
</dbReference>
<evidence type="ECO:0000313" key="20">
    <source>
        <dbReference type="Proteomes" id="UP000460317"/>
    </source>
</evidence>
<dbReference type="EMBL" id="WCSY01000009">
    <property type="protein sequence ID" value="KAB4313452.1"/>
    <property type="molecule type" value="Genomic_DNA"/>
</dbReference>
<reference evidence="10" key="8">
    <citation type="submission" date="2022-10" db="EMBL/GenBank/DDBJ databases">
        <title>Human gut microbiome strain richness.</title>
        <authorList>
            <person name="Chen-Liaw A."/>
        </authorList>
    </citation>
    <scope>NUCLEOTIDE SEQUENCE</scope>
    <source>
        <strain evidence="10">1001283st1_A3_1001283B150304_161114</strain>
    </source>
</reference>
<proteinExistence type="predicted"/>
<dbReference type="Proteomes" id="UP001156216">
    <property type="component" value="Chromosome"/>
</dbReference>
<dbReference type="EMBL" id="QSJP01000027">
    <property type="protein sequence ID" value="RHD82251.1"/>
    <property type="molecule type" value="Genomic_DNA"/>
</dbReference>
<gene>
    <name evidence="1" type="ORF">BatF92_24780</name>
    <name evidence="11" type="ORF">DW780_22495</name>
    <name evidence="2" type="ORF">ERS852557_01973</name>
    <name evidence="6" type="ORF">GAN59_04095</name>
    <name evidence="5" type="ORF">GAN75_10335</name>
    <name evidence="7" type="ORF">GAN91_16975</name>
    <name evidence="4" type="ORF">GAN93_11325</name>
    <name evidence="3" type="ORF">GAO51_11275</name>
    <name evidence="9" type="ORF">K0H07_14590</name>
    <name evidence="8" type="ORF">KHY35_02360</name>
    <name evidence="13" type="ORF">KQP59_22525</name>
    <name evidence="12" type="ORF">KQP68_01670</name>
    <name evidence="14" type="ORF">KQP74_10625</name>
    <name evidence="10" type="ORF">PO127_17555</name>
</gene>
<dbReference type="EMBL" id="AP022660">
    <property type="protein sequence ID" value="BCA50536.1"/>
    <property type="molecule type" value="Genomic_DNA"/>
</dbReference>
<dbReference type="EMBL" id="WCRS01000002">
    <property type="protein sequence ID" value="KAB4478097.1"/>
    <property type="molecule type" value="Genomic_DNA"/>
</dbReference>
<sequence>MTKEKRLIATNKTEEERDRLTEVWKKRIVSEKGYSETIAERIAEKVKSLADYMQYGHAIIAYYRQNGSFQLVTGTLISYSKDFHHSYDMKQVHSTFIFWCMEEKGWRTFQIENFLDWKPIV</sequence>
<dbReference type="Proteomes" id="UP000460317">
    <property type="component" value="Unassembled WGS sequence"/>
</dbReference>
<dbReference type="GeneID" id="60926550"/>
<evidence type="ECO:0000313" key="6">
    <source>
        <dbReference type="EMBL" id="KAB4478097.1"/>
    </source>
</evidence>
<accession>A0A0P0F9M3</accession>
<dbReference type="KEGG" id="btho:Btheta7330_02099"/>
<evidence type="ECO:0000313" key="23">
    <source>
        <dbReference type="Proteomes" id="UP001156218"/>
    </source>
</evidence>
<dbReference type="SMR" id="A0A0P0F9M3"/>
<dbReference type="InterPro" id="IPR024401">
    <property type="entry name" value="WYL_prot"/>
</dbReference>
<evidence type="ECO:0000313" key="1">
    <source>
        <dbReference type="EMBL" id="BCA50536.1"/>
    </source>
</evidence>
<reference evidence="12 23" key="6">
    <citation type="submission" date="2021-06" db="EMBL/GenBank/DDBJ databases">
        <title>Interrogation of the integrated mobile genetic elements in gut-associated Bacteroides with a consensus prediction approach.</title>
        <authorList>
            <person name="Campbell D.E."/>
            <person name="Leigh J.R."/>
            <person name="Kim T."/>
            <person name="England W."/>
            <person name="Whitaker R.J."/>
            <person name="Degnan P.H."/>
        </authorList>
    </citation>
    <scope>NUCLEOTIDE SEQUENCE [LARGE SCALE GENOMIC DNA]</scope>
    <source>
        <strain evidence="14">VPI-3443</strain>
        <strain evidence="13">VPI-BTDOT2</strain>
        <strain evidence="12 23">WAL8669</strain>
    </source>
</reference>
<evidence type="ECO:0000313" key="9">
    <source>
        <dbReference type="EMBL" id="MCE9238373.1"/>
    </source>
</evidence>
<evidence type="ECO:0000313" key="13">
    <source>
        <dbReference type="EMBL" id="UYU71007.1"/>
    </source>
</evidence>
<evidence type="ECO:0000313" key="16">
    <source>
        <dbReference type="Proteomes" id="UP000284785"/>
    </source>
</evidence>
<dbReference type="RefSeq" id="WP_008765097.1">
    <property type="nucleotide sequence ID" value="NZ_AP022660.1"/>
</dbReference>
<dbReference type="Proteomes" id="UP000440614">
    <property type="component" value="Unassembled WGS sequence"/>
</dbReference>
<reference evidence="8" key="5">
    <citation type="submission" date="2021-02" db="EMBL/GenBank/DDBJ databases">
        <title>Infant gut strain persistence is associated with maternal origin, phylogeny, and functional potential including surface adhesion and iron acquisition.</title>
        <authorList>
            <person name="Lou Y.C."/>
        </authorList>
    </citation>
    <scope>NUCLEOTIDE SEQUENCE</scope>
    <source>
        <strain evidence="8">L3_082_243G1_dasL3_082_243G1_maxbin2.maxbin.015s ta_sub</strain>
    </source>
</reference>
<evidence type="ECO:0000313" key="12">
    <source>
        <dbReference type="EMBL" id="UYU67014.1"/>
    </source>
</evidence>
<dbReference type="Proteomes" id="UP001156218">
    <property type="component" value="Chromosome"/>
</dbReference>
<dbReference type="EMBL" id="WCRY01000017">
    <property type="protein sequence ID" value="KAB4479619.1"/>
    <property type="molecule type" value="Genomic_DNA"/>
</dbReference>
<evidence type="ECO:0000313" key="2">
    <source>
        <dbReference type="EMBL" id="CUP86779.1"/>
    </source>
</evidence>
<evidence type="ECO:0000313" key="7">
    <source>
        <dbReference type="EMBL" id="KAB4479619.1"/>
    </source>
</evidence>
<evidence type="ECO:0000313" key="11">
    <source>
        <dbReference type="EMBL" id="RHD82251.1"/>
    </source>
</evidence>
<evidence type="ECO:0000313" key="15">
    <source>
        <dbReference type="Proteomes" id="UP000095541"/>
    </source>
</evidence>